<dbReference type="InterPro" id="IPR036443">
    <property type="entry name" value="Znf_RanBP2_sf"/>
</dbReference>
<dbReference type="InterPro" id="IPR001876">
    <property type="entry name" value="Znf_RanBP2"/>
</dbReference>
<accession>A0AA38NKP4</accession>
<keyword evidence="3" id="KW-0862">Zinc</keyword>
<feature type="region of interest" description="Disordered" evidence="5">
    <location>
        <begin position="1"/>
        <end position="32"/>
    </location>
</feature>
<feature type="compositionally biased region" description="Pro residues" evidence="5">
    <location>
        <begin position="360"/>
        <end position="369"/>
    </location>
</feature>
<dbReference type="Pfam" id="PF00641">
    <property type="entry name" value="Zn_ribbon_RanBP"/>
    <property type="match status" value="3"/>
</dbReference>
<dbReference type="Proteomes" id="UP001163798">
    <property type="component" value="Unassembled WGS sequence"/>
</dbReference>
<dbReference type="SUPFAM" id="SSF90209">
    <property type="entry name" value="Ran binding protein zinc finger-like"/>
    <property type="match status" value="1"/>
</dbReference>
<feature type="compositionally biased region" description="Polar residues" evidence="5">
    <location>
        <begin position="185"/>
        <end position="202"/>
    </location>
</feature>
<feature type="compositionally biased region" description="Low complexity" evidence="5">
    <location>
        <begin position="644"/>
        <end position="668"/>
    </location>
</feature>
<evidence type="ECO:0000256" key="1">
    <source>
        <dbReference type="ARBA" id="ARBA00022723"/>
    </source>
</evidence>
<feature type="compositionally biased region" description="Basic residues" evidence="5">
    <location>
        <begin position="438"/>
        <end position="448"/>
    </location>
</feature>
<evidence type="ECO:0000259" key="6">
    <source>
        <dbReference type="PROSITE" id="PS50199"/>
    </source>
</evidence>
<sequence>MSGPTRNNSRSANRLADSSPYARSAPKKSSTSWSISNFLNYLNPLGLTYRYRVSHSADERDRAAREAAAESLSSRGHQISESKEKQSPAPLECAQPPPASASTSISPTNATFGHDISPESPQKGLDYLSKYLGDRPKDEPLSSTEAEELISLIKKSTPVEEHETFRFSSSNPSTPLRGNSPLFPSISTNSVPFSFSPSYVNAPSTPSPSKPLLKQNPNGSYRWDGGGSAKQKNGRSRNRYHSPAFGPSPRSSSRLILRESPEKATEPIKTDTKRRRVGEDALMSSSSPSGNSPPIRSPAPAPSPTRAAEALRIPIAPTPSRMSSSQSAPLASNGNGLKAPSTASVNGLRSSASTSRLRVPPKPTTPVVPSPLRQAWGQPSSPTPSSNSSDSTTTSQRATKAASYMNELIKEVTPVKNLDVSNPYQAASPVKIVGNAKAKPRPTKRARASGRPSAPPEGLTINGKADDGKEKEKEKGKNLKGKEMDKEKYSAQDIIQATLPKGSKRSRTPANIGKGLPNGLSAARSPSPPKPKSPFSSVPQIEEVDDEDEEEKSRFNKKSKGSDSESKFTLSPAPSALNGNALNGNALNGNKNRKTVSPIPAAPAIEEVDDDMDGSRHASIMPSEVIEVGNGVSGSEGKSKAPDTGTISSSFPTSTSNRSSVSGASGSSQKISAIPREPSKLRFSYMPESAAPSEPFSINTDEPKKVVPQLNAPFGVDNSKNTKTTTTASVFSGFAVTPSSPSVVASSNAPASALPAAKPKAIANPKEHVQSLPVTSLPVFSFEHKQPIASGSGLSSGSGSSNTSKAMAAATEFPQSKLPQFDFDSAPPPLASTSKAASRPPKAFDWTAAGVKAPDNTSDWTCSVCMLSNKDSAKKCAICEADRPGAISKAVPPTFDWSAAGMKKPGGTDGGSDIGGDAEWKCSTCMLNNPASALSKCNICDTPRPSSSDSTSKPASATAPVGASFMAPIQSFNWGAAGLKPPEPKPGVWLCDACGLTNPEKAAKCEVCDAPK</sequence>
<evidence type="ECO:0000256" key="5">
    <source>
        <dbReference type="SAM" id="MobiDB-lite"/>
    </source>
</evidence>
<feature type="compositionally biased region" description="Polar residues" evidence="5">
    <location>
        <begin position="1"/>
        <end position="12"/>
    </location>
</feature>
<dbReference type="GO" id="GO:0008270">
    <property type="term" value="F:zinc ion binding"/>
    <property type="evidence" value="ECO:0007669"/>
    <property type="project" value="UniProtKB-KW"/>
</dbReference>
<protein>
    <recommendedName>
        <fullName evidence="6">RanBP2-type domain-containing protein</fullName>
    </recommendedName>
</protein>
<keyword evidence="2 4" id="KW-0863">Zinc-finger</keyword>
<dbReference type="EMBL" id="MU793289">
    <property type="protein sequence ID" value="KAJ3787577.1"/>
    <property type="molecule type" value="Genomic_DNA"/>
</dbReference>
<feature type="compositionally biased region" description="Basic and acidic residues" evidence="5">
    <location>
        <begin position="56"/>
        <end position="68"/>
    </location>
</feature>
<feature type="compositionally biased region" description="Low complexity" evidence="5">
    <location>
        <begin position="379"/>
        <end position="395"/>
    </location>
</feature>
<feature type="compositionally biased region" description="Polar residues" evidence="5">
    <location>
        <begin position="166"/>
        <end position="177"/>
    </location>
</feature>
<feature type="compositionally biased region" description="Low complexity" evidence="5">
    <location>
        <begin position="790"/>
        <end position="801"/>
    </location>
</feature>
<dbReference type="AlphaFoldDB" id="A0AA38NKP4"/>
<comment type="caution">
    <text evidence="7">The sequence shown here is derived from an EMBL/GenBank/DDBJ whole genome shotgun (WGS) entry which is preliminary data.</text>
</comment>
<evidence type="ECO:0000313" key="8">
    <source>
        <dbReference type="Proteomes" id="UP001163798"/>
    </source>
</evidence>
<feature type="region of interest" description="Disordered" evidence="5">
    <location>
        <begin position="790"/>
        <end position="838"/>
    </location>
</feature>
<keyword evidence="1" id="KW-0479">Metal-binding</keyword>
<feature type="region of interest" description="Disordered" evidence="5">
    <location>
        <begin position="56"/>
        <end position="402"/>
    </location>
</feature>
<feature type="domain" description="RanBP2-type" evidence="6">
    <location>
        <begin position="856"/>
        <end position="885"/>
    </location>
</feature>
<feature type="compositionally biased region" description="Low complexity" evidence="5">
    <location>
        <begin position="100"/>
        <end position="111"/>
    </location>
</feature>
<name>A0AA38NKP4_9AGAR</name>
<feature type="compositionally biased region" description="Low complexity" evidence="5">
    <location>
        <begin position="284"/>
        <end position="294"/>
    </location>
</feature>
<evidence type="ECO:0000256" key="4">
    <source>
        <dbReference type="PROSITE-ProRule" id="PRU00322"/>
    </source>
</evidence>
<evidence type="ECO:0000256" key="3">
    <source>
        <dbReference type="ARBA" id="ARBA00022833"/>
    </source>
</evidence>
<evidence type="ECO:0000256" key="2">
    <source>
        <dbReference type="ARBA" id="ARBA00022771"/>
    </source>
</evidence>
<feature type="compositionally biased region" description="Basic and acidic residues" evidence="5">
    <location>
        <begin position="256"/>
        <end position="271"/>
    </location>
</feature>
<keyword evidence="8" id="KW-1185">Reference proteome</keyword>
<reference evidence="7" key="1">
    <citation type="submission" date="2022-08" db="EMBL/GenBank/DDBJ databases">
        <authorList>
            <consortium name="DOE Joint Genome Institute"/>
            <person name="Min B."/>
            <person name="Riley R."/>
            <person name="Sierra-Patev S."/>
            <person name="Naranjo-Ortiz M."/>
            <person name="Looney B."/>
            <person name="Konkel Z."/>
            <person name="Slot J.C."/>
            <person name="Sakamoto Y."/>
            <person name="Steenwyk J.L."/>
            <person name="Rokas A."/>
            <person name="Carro J."/>
            <person name="Camarero S."/>
            <person name="Ferreira P."/>
            <person name="Molpeceres G."/>
            <person name="Ruiz-Duenas F.J."/>
            <person name="Serrano A."/>
            <person name="Henrissat B."/>
            <person name="Drula E."/>
            <person name="Hughes K.W."/>
            <person name="Mata J.L."/>
            <person name="Ishikawa N.K."/>
            <person name="Vargas-Isla R."/>
            <person name="Ushijima S."/>
            <person name="Smith C.A."/>
            <person name="Ahrendt S."/>
            <person name="Andreopoulos W."/>
            <person name="He G."/>
            <person name="Labutti K."/>
            <person name="Lipzen A."/>
            <person name="Ng V."/>
            <person name="Sandor L."/>
            <person name="Barry K."/>
            <person name="Martinez A.T."/>
            <person name="Xiao Y."/>
            <person name="Gibbons J.G."/>
            <person name="Terashima K."/>
            <person name="Hibbett D.S."/>
            <person name="Grigoriev I.V."/>
        </authorList>
    </citation>
    <scope>NUCLEOTIDE SEQUENCE</scope>
    <source>
        <strain evidence="7">TFB10291</strain>
    </source>
</reference>
<feature type="compositionally biased region" description="Low complexity" evidence="5">
    <location>
        <begin position="576"/>
        <end position="590"/>
    </location>
</feature>
<gene>
    <name evidence="7" type="ORF">GGU10DRAFT_348390</name>
</gene>
<feature type="domain" description="RanBP2-type" evidence="6">
    <location>
        <begin position="985"/>
        <end position="1012"/>
    </location>
</feature>
<feature type="compositionally biased region" description="Polar residues" evidence="5">
    <location>
        <begin position="320"/>
        <end position="356"/>
    </location>
</feature>
<organism evidence="7 8">
    <name type="scientific">Lentinula aff. detonsa</name>
    <dbReference type="NCBI Taxonomy" id="2804958"/>
    <lineage>
        <taxon>Eukaryota</taxon>
        <taxon>Fungi</taxon>
        <taxon>Dikarya</taxon>
        <taxon>Basidiomycota</taxon>
        <taxon>Agaricomycotina</taxon>
        <taxon>Agaricomycetes</taxon>
        <taxon>Agaricomycetidae</taxon>
        <taxon>Agaricales</taxon>
        <taxon>Marasmiineae</taxon>
        <taxon>Omphalotaceae</taxon>
        <taxon>Lentinula</taxon>
    </lineage>
</organism>
<dbReference type="Gene3D" id="4.10.1060.10">
    <property type="entry name" value="Zinc finger, RanBP2-type"/>
    <property type="match status" value="3"/>
</dbReference>
<dbReference type="PROSITE" id="PS50199">
    <property type="entry name" value="ZF_RANBP2_2"/>
    <property type="match status" value="2"/>
</dbReference>
<proteinExistence type="predicted"/>
<evidence type="ECO:0000313" key="7">
    <source>
        <dbReference type="EMBL" id="KAJ3787577.1"/>
    </source>
</evidence>
<dbReference type="PROSITE" id="PS01358">
    <property type="entry name" value="ZF_RANBP2_1"/>
    <property type="match status" value="2"/>
</dbReference>
<dbReference type="SMART" id="SM00547">
    <property type="entry name" value="ZnF_RBZ"/>
    <property type="match status" value="3"/>
</dbReference>
<feature type="compositionally biased region" description="Basic and acidic residues" evidence="5">
    <location>
        <begin position="464"/>
        <end position="490"/>
    </location>
</feature>
<feature type="region of interest" description="Disordered" evidence="5">
    <location>
        <begin position="420"/>
        <end position="678"/>
    </location>
</feature>